<feature type="non-terminal residue" evidence="2">
    <location>
        <position position="90"/>
    </location>
</feature>
<accession>A0A0S4IQ63</accession>
<evidence type="ECO:0000313" key="3">
    <source>
        <dbReference type="Proteomes" id="UP000051952"/>
    </source>
</evidence>
<reference evidence="3" key="1">
    <citation type="submission" date="2015-09" db="EMBL/GenBank/DDBJ databases">
        <authorList>
            <consortium name="Pathogen Informatics"/>
        </authorList>
    </citation>
    <scope>NUCLEOTIDE SEQUENCE [LARGE SCALE GENOMIC DNA]</scope>
    <source>
        <strain evidence="3">Lake Konstanz</strain>
    </source>
</reference>
<evidence type="ECO:0000313" key="2">
    <source>
        <dbReference type="EMBL" id="CUF08724.1"/>
    </source>
</evidence>
<dbReference type="EMBL" id="CYKH01000238">
    <property type="protein sequence ID" value="CUF08724.1"/>
    <property type="molecule type" value="Genomic_DNA"/>
</dbReference>
<dbReference type="AlphaFoldDB" id="A0A0S4IQ63"/>
<keyword evidence="3" id="KW-1185">Reference proteome</keyword>
<sequence>MHRKITTLLFVPSFPLVPVDPHANGAPPRAQISDALQRRSQTSRVGVDREEIRTQMQFQCPHAYLPTRATWTMPSTCECYACSPAVSLRC</sequence>
<protein>
    <submittedName>
        <fullName evidence="2">Uncharacterized protein</fullName>
    </submittedName>
</protein>
<evidence type="ECO:0000256" key="1">
    <source>
        <dbReference type="SAM" id="MobiDB-lite"/>
    </source>
</evidence>
<dbReference type="VEuPathDB" id="TriTrypDB:BSAL_59135"/>
<proteinExistence type="predicted"/>
<organism evidence="2 3">
    <name type="scientific">Bodo saltans</name>
    <name type="common">Flagellated protozoan</name>
    <dbReference type="NCBI Taxonomy" id="75058"/>
    <lineage>
        <taxon>Eukaryota</taxon>
        <taxon>Discoba</taxon>
        <taxon>Euglenozoa</taxon>
        <taxon>Kinetoplastea</taxon>
        <taxon>Metakinetoplastina</taxon>
        <taxon>Eubodonida</taxon>
        <taxon>Bodonidae</taxon>
        <taxon>Bodo</taxon>
    </lineage>
</organism>
<name>A0A0S4IQ63_BODSA</name>
<feature type="region of interest" description="Disordered" evidence="1">
    <location>
        <begin position="22"/>
        <end position="47"/>
    </location>
</feature>
<gene>
    <name evidence="2" type="ORF">BSAL_59135</name>
</gene>
<dbReference type="Proteomes" id="UP000051952">
    <property type="component" value="Unassembled WGS sequence"/>
</dbReference>